<dbReference type="Proteomes" id="UP000199626">
    <property type="component" value="Unassembled WGS sequence"/>
</dbReference>
<gene>
    <name evidence="1" type="ORF">SAMN02927930_01033</name>
</gene>
<sequence>MRKYVNFFQPSVKLLKKTRTGAKVAKQYDKALTPYQRILNSPHVQQGVKDDLTAMYLQLDPVTLMSELKVLQNNLMTFAWNINGSAKTEHHADKRAEPNQSHTAPTESEVLDYFRFEKPKDKRSLPRTWRTRKDPFEHAWDDIKFKLQLEPHCTAPEIIEWLSVRYPGQHDMGQVRTLQRRISALRLRDHTYQAKLTQLMQTE</sequence>
<dbReference type="STRING" id="1159017.SAMN02927930_01033"/>
<name>A0A1G6C3S7_9GAMM</name>
<evidence type="ECO:0000313" key="2">
    <source>
        <dbReference type="Proteomes" id="UP000199626"/>
    </source>
</evidence>
<protein>
    <submittedName>
        <fullName evidence="1">Uncharacterized protein</fullName>
    </submittedName>
</protein>
<dbReference type="AlphaFoldDB" id="A0A1G6C3S7"/>
<proteinExistence type="predicted"/>
<keyword evidence="2" id="KW-1185">Reference proteome</keyword>
<accession>A0A1G6C3S7</accession>
<reference evidence="2" key="1">
    <citation type="submission" date="2016-10" db="EMBL/GenBank/DDBJ databases">
        <authorList>
            <person name="Varghese N."/>
            <person name="Submissions S."/>
        </authorList>
    </citation>
    <scope>NUCLEOTIDE SEQUENCE [LARGE SCALE GENOMIC DNA]</scope>
    <source>
        <strain evidence="2">CGMCC 1.10824</strain>
    </source>
</reference>
<organism evidence="1 2">
    <name type="scientific">Pseudidiomarina indica</name>
    <dbReference type="NCBI Taxonomy" id="1159017"/>
    <lineage>
        <taxon>Bacteria</taxon>
        <taxon>Pseudomonadati</taxon>
        <taxon>Pseudomonadota</taxon>
        <taxon>Gammaproteobacteria</taxon>
        <taxon>Alteromonadales</taxon>
        <taxon>Idiomarinaceae</taxon>
        <taxon>Pseudidiomarina</taxon>
    </lineage>
</organism>
<evidence type="ECO:0000313" key="1">
    <source>
        <dbReference type="EMBL" id="SDB27516.1"/>
    </source>
</evidence>
<dbReference type="EMBL" id="FMXN01000005">
    <property type="protein sequence ID" value="SDB27516.1"/>
    <property type="molecule type" value="Genomic_DNA"/>
</dbReference>